<dbReference type="GO" id="GO:0045727">
    <property type="term" value="P:positive regulation of translation"/>
    <property type="evidence" value="ECO:0007669"/>
    <property type="project" value="TreeGrafter"/>
</dbReference>
<dbReference type="PANTHER" id="PTHR22792">
    <property type="entry name" value="LUPUS LA PROTEIN-RELATED"/>
    <property type="match status" value="1"/>
</dbReference>
<feature type="compositionally biased region" description="Low complexity" evidence="4">
    <location>
        <begin position="355"/>
        <end position="364"/>
    </location>
</feature>
<keyword evidence="1" id="KW-0597">Phosphoprotein</keyword>
<dbReference type="GO" id="GO:0010494">
    <property type="term" value="C:cytoplasmic stress granule"/>
    <property type="evidence" value="ECO:0007669"/>
    <property type="project" value="TreeGrafter"/>
</dbReference>
<dbReference type="PROSITE" id="PS50961">
    <property type="entry name" value="HTH_LA"/>
    <property type="match status" value="1"/>
</dbReference>
<comment type="caution">
    <text evidence="6">The sequence shown here is derived from an EMBL/GenBank/DDBJ whole genome shotgun (WGS) entry which is preliminary data.</text>
</comment>
<evidence type="ECO:0000256" key="1">
    <source>
        <dbReference type="ARBA" id="ARBA00022553"/>
    </source>
</evidence>
<feature type="compositionally biased region" description="Basic and acidic residues" evidence="4">
    <location>
        <begin position="926"/>
        <end position="942"/>
    </location>
</feature>
<dbReference type="InterPro" id="IPR035979">
    <property type="entry name" value="RBD_domain_sf"/>
</dbReference>
<dbReference type="GO" id="GO:0005829">
    <property type="term" value="C:cytosol"/>
    <property type="evidence" value="ECO:0007669"/>
    <property type="project" value="TreeGrafter"/>
</dbReference>
<feature type="compositionally biased region" description="Basic residues" evidence="4">
    <location>
        <begin position="986"/>
        <end position="995"/>
    </location>
</feature>
<sequence length="995" mass="105493">MGRAYMNGEVGSTTAAFAGEESIPAMVLQVPTSAGAGIIADNRTLNGLKDGTSMPREQMKSIESNEVENADNSRRSDPGNGATSSDMPKEELKRLLLQQLEYYFSPENLANDKFLVSQMDSDHYVLISTLANFNMVKKLTGDQDLVTEVLRESKNVQVHSDGKRVRPVSHRTVVILRGIPESTPVDEIKALFDSENCPKCNSCEFAFNDSWYVSFESDEDAQRAHRYLREDVKEFKGQPIMARIKSRPTTLLAQGAGVHLKNGFHQPTQVMGTFIPPAFVPGSQTGPTTAVAPTPMYAHGQTVPPVFSLPPNYSYSPWPSFFGMGPEQISQMYPLNGIPPQHQSSSTYPKSLPINSRPRNPNQVRPRRPPPSSSDNQGINGVVGAGGTGSAVAAHQSYGNPPPRKPTNNPPPPLLNLVPNPPTLPLANPTSHNHSQSHMTHSSVQVSGAAISQNGRHFNSLPSSHNADSYHPSSSSSGSMRPYRGVGDSRPRSSLSNRKGPPRRDDEGSYDGPSASPSLSAKVPSTRGAPPTAPVAQPPVETIGPHQHQGKLNFDLEGSAFPPLPGSGQSAGKNGDAMFEGRLSDVVKGVKNFKSTSSEKDDAKPSAGNVPTEIVTYVQSGKKEFREVGVGSADDTHDIRSSHYKSSVVSGGVRGKETADKSTRTDEALLNGDQSQGIVGVKAGGASNSSSQTSVSQNGGNRKSASQTTSSKSPIPGKRAVPALQVQNASSTVSVGPEVPYSSRNVTSPVATTPAKISTTVHSIPGSGNIGSNTGNSAVGRGANAYMAKPNMDNNNSRANGTVSNNNGSNLSSVDKDAFPSPGFGKSVPTCKPFPVSTDQISKEVRTDVEKERKESGQGDGKKGDDCSNDERDGPVRLSYAQVAQARKDAVAVSNSSSHTSIASNNVHTASSPNSTSVPHGFSSSNEEKKKPNPKDTKDPRAPAKNQRGSGGGDRERGGFRRGFRNRMMSDHSDGGSGTSGDSSRRLPKPSRSPK</sequence>
<dbReference type="EMBL" id="LJIJ01000037">
    <property type="protein sequence ID" value="ODN04695.1"/>
    <property type="molecule type" value="Genomic_DNA"/>
</dbReference>
<accession>A0A1D2NHX4</accession>
<dbReference type="PANTHER" id="PTHR22792:SF131">
    <property type="entry name" value="LA-RELATED PROTEIN LARP4B"/>
    <property type="match status" value="1"/>
</dbReference>
<dbReference type="Pfam" id="PF05383">
    <property type="entry name" value="La"/>
    <property type="match status" value="1"/>
</dbReference>
<feature type="compositionally biased region" description="Polar residues" evidence="4">
    <location>
        <begin position="908"/>
        <end position="918"/>
    </location>
</feature>
<feature type="compositionally biased region" description="Polar residues" evidence="4">
    <location>
        <begin position="703"/>
        <end position="713"/>
    </location>
</feature>
<dbReference type="OMA" id="HRYLRED"/>
<feature type="region of interest" description="Disordered" evidence="4">
    <location>
        <begin position="44"/>
        <end position="89"/>
    </location>
</feature>
<dbReference type="InterPro" id="IPR058699">
    <property type="entry name" value="RRM_LARP4/4B"/>
</dbReference>
<dbReference type="Gene3D" id="1.10.10.10">
    <property type="entry name" value="Winged helix-like DNA-binding domain superfamily/Winged helix DNA-binding domain"/>
    <property type="match status" value="1"/>
</dbReference>
<dbReference type="InterPro" id="IPR045180">
    <property type="entry name" value="La_dom_prot"/>
</dbReference>
<dbReference type="CDD" id="cd12430">
    <property type="entry name" value="RRM_LARP4_5_like"/>
    <property type="match status" value="1"/>
</dbReference>
<dbReference type="SMART" id="SM00360">
    <property type="entry name" value="RRM"/>
    <property type="match status" value="1"/>
</dbReference>
<feature type="compositionally biased region" description="Polar residues" evidence="4">
    <location>
        <begin position="792"/>
        <end position="803"/>
    </location>
</feature>
<evidence type="ECO:0000256" key="4">
    <source>
        <dbReference type="SAM" id="MobiDB-lite"/>
    </source>
</evidence>
<dbReference type="InterPro" id="IPR036388">
    <property type="entry name" value="WH-like_DNA-bd_sf"/>
</dbReference>
<evidence type="ECO:0000256" key="3">
    <source>
        <dbReference type="PROSITE-ProRule" id="PRU00332"/>
    </source>
</evidence>
<feature type="compositionally biased region" description="Polar residues" evidence="4">
    <location>
        <begin position="431"/>
        <end position="462"/>
    </location>
</feature>
<feature type="region of interest" description="Disordered" evidence="4">
    <location>
        <begin position="594"/>
        <end position="995"/>
    </location>
</feature>
<dbReference type="InterPro" id="IPR036390">
    <property type="entry name" value="WH_DNA-bd_sf"/>
</dbReference>
<feature type="domain" description="HTH La-type RNA-binding" evidence="5">
    <location>
        <begin position="86"/>
        <end position="175"/>
    </location>
</feature>
<dbReference type="SUPFAM" id="SSF46785">
    <property type="entry name" value="Winged helix' DNA-binding domain"/>
    <property type="match status" value="1"/>
</dbReference>
<dbReference type="Pfam" id="PF26088">
    <property type="entry name" value="RRM_LARP4"/>
    <property type="match status" value="1"/>
</dbReference>
<dbReference type="OrthoDB" id="10046764at2759"/>
<feature type="compositionally biased region" description="Polar residues" evidence="4">
    <location>
        <begin position="725"/>
        <end position="734"/>
    </location>
</feature>
<feature type="compositionally biased region" description="Pro residues" evidence="4">
    <location>
        <begin position="400"/>
        <end position="424"/>
    </location>
</feature>
<evidence type="ECO:0000313" key="6">
    <source>
        <dbReference type="EMBL" id="ODN04695.1"/>
    </source>
</evidence>
<proteinExistence type="predicted"/>
<feature type="compositionally biased region" description="Basic and acidic residues" evidence="4">
    <location>
        <begin position="841"/>
        <end position="875"/>
    </location>
</feature>
<dbReference type="InterPro" id="IPR006630">
    <property type="entry name" value="La_HTH"/>
</dbReference>
<feature type="compositionally biased region" description="Polar residues" evidence="4">
    <location>
        <begin position="742"/>
        <end position="762"/>
    </location>
</feature>
<feature type="compositionally biased region" description="Basic and acidic residues" evidence="4">
    <location>
        <begin position="654"/>
        <end position="667"/>
    </location>
</feature>
<reference evidence="6 7" key="1">
    <citation type="journal article" date="2016" name="Genome Biol. Evol.">
        <title>Gene Family Evolution Reflects Adaptation to Soil Environmental Stressors in the Genome of the Collembolan Orchesella cincta.</title>
        <authorList>
            <person name="Faddeeva-Vakhrusheva A."/>
            <person name="Derks M.F."/>
            <person name="Anvar S.Y."/>
            <person name="Agamennone V."/>
            <person name="Suring W."/>
            <person name="Smit S."/>
            <person name="van Straalen N.M."/>
            <person name="Roelofs D."/>
        </authorList>
    </citation>
    <scope>NUCLEOTIDE SEQUENCE [LARGE SCALE GENOMIC DNA]</scope>
    <source>
        <tissue evidence="6">Mixed pool</tissue>
    </source>
</reference>
<dbReference type="AlphaFoldDB" id="A0A1D2NHX4"/>
<feature type="compositionally biased region" description="Low complexity" evidence="4">
    <location>
        <begin position="804"/>
        <end position="813"/>
    </location>
</feature>
<feature type="compositionally biased region" description="Low complexity" evidence="4">
    <location>
        <begin position="463"/>
        <end position="479"/>
    </location>
</feature>
<dbReference type="SUPFAM" id="SSF54928">
    <property type="entry name" value="RNA-binding domain, RBD"/>
    <property type="match status" value="1"/>
</dbReference>
<feature type="region of interest" description="Disordered" evidence="4">
    <location>
        <begin position="332"/>
        <end position="577"/>
    </location>
</feature>
<protein>
    <recommendedName>
        <fullName evidence="5">HTH La-type RNA-binding domain-containing protein</fullName>
    </recommendedName>
</protein>
<evidence type="ECO:0000256" key="2">
    <source>
        <dbReference type="ARBA" id="ARBA00022884"/>
    </source>
</evidence>
<feature type="compositionally biased region" description="Low complexity" evidence="4">
    <location>
        <begin position="891"/>
        <end position="907"/>
    </location>
</feature>
<dbReference type="GO" id="GO:0003730">
    <property type="term" value="F:mRNA 3'-UTR binding"/>
    <property type="evidence" value="ECO:0007669"/>
    <property type="project" value="TreeGrafter"/>
</dbReference>
<evidence type="ECO:0000259" key="5">
    <source>
        <dbReference type="PROSITE" id="PS50961"/>
    </source>
</evidence>
<dbReference type="STRING" id="48709.A0A1D2NHX4"/>
<name>A0A1D2NHX4_ORCCI</name>
<keyword evidence="2 3" id="KW-0694">RNA-binding</keyword>
<evidence type="ECO:0000313" key="7">
    <source>
        <dbReference type="Proteomes" id="UP000094527"/>
    </source>
</evidence>
<keyword evidence="7" id="KW-1185">Reference proteome</keyword>
<dbReference type="InterPro" id="IPR000504">
    <property type="entry name" value="RRM_dom"/>
</dbReference>
<feature type="compositionally biased region" description="Low complexity" evidence="4">
    <location>
        <begin position="763"/>
        <end position="777"/>
    </location>
</feature>
<gene>
    <name evidence="6" type="ORF">Ocin01_01977</name>
</gene>
<feature type="compositionally biased region" description="Low complexity" evidence="4">
    <location>
        <begin position="684"/>
        <end position="701"/>
    </location>
</feature>
<dbReference type="Proteomes" id="UP000094527">
    <property type="component" value="Unassembled WGS sequence"/>
</dbReference>
<organism evidence="6 7">
    <name type="scientific">Orchesella cincta</name>
    <name type="common">Springtail</name>
    <name type="synonym">Podura cincta</name>
    <dbReference type="NCBI Taxonomy" id="48709"/>
    <lineage>
        <taxon>Eukaryota</taxon>
        <taxon>Metazoa</taxon>
        <taxon>Ecdysozoa</taxon>
        <taxon>Arthropoda</taxon>
        <taxon>Hexapoda</taxon>
        <taxon>Collembola</taxon>
        <taxon>Entomobryomorpha</taxon>
        <taxon>Entomobryoidea</taxon>
        <taxon>Orchesellidae</taxon>
        <taxon>Orchesellinae</taxon>
        <taxon>Orchesella</taxon>
    </lineage>
</organism>
<dbReference type="SMART" id="SM00715">
    <property type="entry name" value="LA"/>
    <property type="match status" value="1"/>
</dbReference>